<proteinExistence type="predicted"/>
<dbReference type="PANTHER" id="PTHR15653:SF0">
    <property type="entry name" value="CONNECTOR OF KINASE TO AP-1, ISOFORM E"/>
    <property type="match status" value="1"/>
</dbReference>
<dbReference type="EMBL" id="OZ022406">
    <property type="protein sequence ID" value="CAK9437529.1"/>
    <property type="molecule type" value="Genomic_DNA"/>
</dbReference>
<protein>
    <recommendedName>
        <fullName evidence="3">Striatin N-terminal domain-containing protein</fullName>
    </recommendedName>
</protein>
<feature type="region of interest" description="Disordered" evidence="2">
    <location>
        <begin position="103"/>
        <end position="125"/>
    </location>
</feature>
<feature type="domain" description="Striatin N-terminal" evidence="3">
    <location>
        <begin position="30"/>
        <end position="141"/>
    </location>
</feature>
<evidence type="ECO:0000313" key="5">
    <source>
        <dbReference type="Proteomes" id="UP001497383"/>
    </source>
</evidence>
<feature type="compositionally biased region" description="Polar residues" evidence="2">
    <location>
        <begin position="9"/>
        <end position="24"/>
    </location>
</feature>
<dbReference type="Proteomes" id="UP001497383">
    <property type="component" value="Chromosome 2"/>
</dbReference>
<dbReference type="InterPro" id="IPR013258">
    <property type="entry name" value="Striatin_N"/>
</dbReference>
<feature type="region of interest" description="Disordered" evidence="2">
    <location>
        <begin position="243"/>
        <end position="299"/>
    </location>
</feature>
<gene>
    <name evidence="4" type="ORF">LODBEIA_P19070</name>
</gene>
<dbReference type="InterPro" id="IPR051488">
    <property type="entry name" value="WD_repeat_striatin"/>
</dbReference>
<feature type="compositionally biased region" description="Acidic residues" evidence="2">
    <location>
        <begin position="107"/>
        <end position="120"/>
    </location>
</feature>
<evidence type="ECO:0000259" key="3">
    <source>
        <dbReference type="Pfam" id="PF08232"/>
    </source>
</evidence>
<dbReference type="Pfam" id="PF08232">
    <property type="entry name" value="Striatin"/>
    <property type="match status" value="1"/>
</dbReference>
<dbReference type="GeneID" id="92207103"/>
<dbReference type="PANTHER" id="PTHR15653">
    <property type="entry name" value="STRIATIN"/>
    <property type="match status" value="1"/>
</dbReference>
<evidence type="ECO:0000256" key="1">
    <source>
        <dbReference type="ARBA" id="ARBA00023054"/>
    </source>
</evidence>
<feature type="compositionally biased region" description="Acidic residues" evidence="2">
    <location>
        <begin position="247"/>
        <end position="264"/>
    </location>
</feature>
<keyword evidence="5" id="KW-1185">Reference proteome</keyword>
<sequence length="299" mass="33768">MANAETHWKNISSNNSNGSPQDQNELPIYTLPGVINYLTSEFTNLERFKIVTNLEKSEMKYKIVHLQGELTSLKFINQKQQTRINALEKENALLRANIKGEAVDTKDNDDDNGNDGDDNVGDNSAVLSEVGIQQIKESKERLKTSTKEIITLLKQPTPLNLLNLPREDENEFEPLLIERHAPPATPENSNSNSVDRDQANNVIAEFFSDDSQDFLNAEKTSDEKVEQIKVDDDLDVNEILERAITNESDDITVIVDEEENDVADTPEQKTETKSKRKKGKKKKSTNNTVKDSPVEKKEK</sequence>
<feature type="region of interest" description="Disordered" evidence="2">
    <location>
        <begin position="1"/>
        <end position="24"/>
    </location>
</feature>
<feature type="compositionally biased region" description="Basic residues" evidence="2">
    <location>
        <begin position="274"/>
        <end position="284"/>
    </location>
</feature>
<accession>A0ABP0ZJ65</accession>
<dbReference type="RefSeq" id="XP_066828845.1">
    <property type="nucleotide sequence ID" value="XM_066971847.1"/>
</dbReference>
<evidence type="ECO:0000313" key="4">
    <source>
        <dbReference type="EMBL" id="CAK9437529.1"/>
    </source>
</evidence>
<evidence type="ECO:0000256" key="2">
    <source>
        <dbReference type="SAM" id="MobiDB-lite"/>
    </source>
</evidence>
<organism evidence="4 5">
    <name type="scientific">Lodderomyces beijingensis</name>
    <dbReference type="NCBI Taxonomy" id="1775926"/>
    <lineage>
        <taxon>Eukaryota</taxon>
        <taxon>Fungi</taxon>
        <taxon>Dikarya</taxon>
        <taxon>Ascomycota</taxon>
        <taxon>Saccharomycotina</taxon>
        <taxon>Pichiomycetes</taxon>
        <taxon>Debaryomycetaceae</taxon>
        <taxon>Candida/Lodderomyces clade</taxon>
        <taxon>Lodderomyces</taxon>
    </lineage>
</organism>
<reference evidence="4 5" key="1">
    <citation type="submission" date="2024-03" db="EMBL/GenBank/DDBJ databases">
        <authorList>
            <person name="Brejova B."/>
        </authorList>
    </citation>
    <scope>NUCLEOTIDE SEQUENCE [LARGE SCALE GENOMIC DNA]</scope>
    <source>
        <strain evidence="4 5">CBS 14171</strain>
    </source>
</reference>
<keyword evidence="1" id="KW-0175">Coiled coil</keyword>
<name>A0ABP0ZJ65_9ASCO</name>